<dbReference type="RefSeq" id="WP_003814501.1">
    <property type="nucleotide sequence ID" value="NC_019382.1"/>
</dbReference>
<feature type="domain" description="Extradiol ring-cleavage dioxygenase class III enzyme subunit B" evidence="1">
    <location>
        <begin position="8"/>
        <end position="321"/>
    </location>
</feature>
<dbReference type="OrthoDB" id="8673673at2"/>
<dbReference type="EMBL" id="HE965806">
    <property type="protein sequence ID" value="CCJ56186.1"/>
    <property type="molecule type" value="Genomic_DNA"/>
</dbReference>
<dbReference type="SUPFAM" id="SSF53213">
    <property type="entry name" value="LigB-like"/>
    <property type="match status" value="1"/>
</dbReference>
<dbReference type="CDD" id="cd07369">
    <property type="entry name" value="PydA_Rs_like"/>
    <property type="match status" value="1"/>
</dbReference>
<proteinExistence type="predicted"/>
<reference evidence="2 3" key="1">
    <citation type="journal article" date="2012" name="BMC Genomics">
        <title>Comparative genomics of the classical Bordetella subspecies: the evolution and exchange of virulence-associated diversity amongst closely related pathogens.</title>
        <authorList>
            <person name="Park J."/>
            <person name="Zhang Y."/>
            <person name="Buboltz A.M."/>
            <person name="Zhang X."/>
            <person name="Schuster S.C."/>
            <person name="Ahuja U."/>
            <person name="Liu M."/>
            <person name="Miller J.F."/>
            <person name="Sebaihia M."/>
            <person name="Bentley S.D."/>
            <person name="Parkhill J."/>
            <person name="Harvill E.T."/>
        </authorList>
    </citation>
    <scope>NUCLEOTIDE SEQUENCE [LARGE SCALE GENOMIC DNA]</scope>
    <source>
        <strain evidence="2 3">253</strain>
    </source>
</reference>
<gene>
    <name evidence="2" type="ORF">BN112_4272</name>
</gene>
<sequence length="344" mass="38075">MAKIVAGIGMSHAPGALGWPDAPSASVRRRLLQAADRLGRSLDAARPDVIIAFLDDHFENHFRSLMPTVGIGVADSHPGPATQWLEALRLTRQERFGGAPEIAERLLRSLVADGYDVARMGEIEYGNNLMVPWKLMAPRSAPAIIPVFTNVFSPPVMPYRRAYAFGAALRNAAEALDADLRVAFMATGGMSHWPPFWNDSSPEADAFLARMKAFQTHGKSVLEKDPHLLRDLAAYEIEMAERNQWPLNSPHPLVNEAWDRQMLDALARGDVEFLCGLQYEDVKRDGGHGGQEIINWIELMGAMKGAPATLLEYEAVTEWICGMAYMDYGVAQAWPVNPLIKEQE</sequence>
<evidence type="ECO:0000313" key="3">
    <source>
        <dbReference type="Proteomes" id="UP000007564"/>
    </source>
</evidence>
<dbReference type="KEGG" id="bbh:BN112_4272"/>
<dbReference type="Pfam" id="PF02900">
    <property type="entry name" value="LigB"/>
    <property type="match status" value="1"/>
</dbReference>
<protein>
    <submittedName>
        <fullName evidence="2">Putative dioxygenase</fullName>
    </submittedName>
</protein>
<dbReference type="NCBIfam" id="NF009913">
    <property type="entry name" value="PRK13373.1"/>
    <property type="match status" value="1"/>
</dbReference>
<dbReference type="GeneID" id="56477369"/>
<keyword evidence="2" id="KW-0560">Oxidoreductase</keyword>
<dbReference type="GO" id="GO:0008198">
    <property type="term" value="F:ferrous iron binding"/>
    <property type="evidence" value="ECO:0007669"/>
    <property type="project" value="InterPro"/>
</dbReference>
<keyword evidence="2" id="KW-0223">Dioxygenase</keyword>
<dbReference type="GO" id="GO:0016702">
    <property type="term" value="F:oxidoreductase activity, acting on single donors with incorporation of molecular oxygen, incorporation of two atoms of oxygen"/>
    <property type="evidence" value="ECO:0007669"/>
    <property type="project" value="UniProtKB-ARBA"/>
</dbReference>
<organism evidence="2 3">
    <name type="scientific">Bordetella bronchiseptica 253</name>
    <dbReference type="NCBI Taxonomy" id="568707"/>
    <lineage>
        <taxon>Bacteria</taxon>
        <taxon>Pseudomonadati</taxon>
        <taxon>Pseudomonadota</taxon>
        <taxon>Betaproteobacteria</taxon>
        <taxon>Burkholderiales</taxon>
        <taxon>Alcaligenaceae</taxon>
        <taxon>Bordetella</taxon>
    </lineage>
</organism>
<dbReference type="Proteomes" id="UP000007564">
    <property type="component" value="Chromosome"/>
</dbReference>
<name>A0A0C6P9D0_BORBO</name>
<dbReference type="Gene3D" id="3.40.830.10">
    <property type="entry name" value="LigB-like"/>
    <property type="match status" value="1"/>
</dbReference>
<dbReference type="InterPro" id="IPR034941">
    <property type="entry name" value="PydA-like"/>
</dbReference>
<accession>A0A0C6P9D0</accession>
<evidence type="ECO:0000313" key="2">
    <source>
        <dbReference type="EMBL" id="CCJ56186.1"/>
    </source>
</evidence>
<dbReference type="AlphaFoldDB" id="A0A0C6P9D0"/>
<dbReference type="HOGENOM" id="CLU_078149_0_0_4"/>
<dbReference type="InterPro" id="IPR004183">
    <property type="entry name" value="Xdiol_dOase_suB"/>
</dbReference>
<evidence type="ECO:0000259" key="1">
    <source>
        <dbReference type="Pfam" id="PF02900"/>
    </source>
</evidence>